<dbReference type="Pfam" id="PF13561">
    <property type="entry name" value="adh_short_C2"/>
    <property type="match status" value="1"/>
</dbReference>
<evidence type="ECO:0000256" key="2">
    <source>
        <dbReference type="ARBA" id="ARBA00023002"/>
    </source>
</evidence>
<dbReference type="Proteomes" id="UP000267408">
    <property type="component" value="Unassembled WGS sequence"/>
</dbReference>
<dbReference type="FunFam" id="3.40.50.720:FF:000084">
    <property type="entry name" value="Short-chain dehydrogenase reductase"/>
    <property type="match status" value="1"/>
</dbReference>
<feature type="domain" description="Ketoreductase" evidence="3">
    <location>
        <begin position="15"/>
        <end position="192"/>
    </location>
</feature>
<name>A0A3N4R9Q5_9ACTN</name>
<comment type="similarity">
    <text evidence="1">Belongs to the short-chain dehydrogenases/reductases (SDR) family.</text>
</comment>
<protein>
    <submittedName>
        <fullName evidence="5">NAD(P)-dependent dehydrogenase (Short-subunit alcohol dehydrogenase family)</fullName>
    </submittedName>
</protein>
<keyword evidence="2" id="KW-0560">Oxidoreductase</keyword>
<proteinExistence type="inferred from homology"/>
<dbReference type="SUPFAM" id="SSF51735">
    <property type="entry name" value="NAD(P)-binding Rossmann-fold domains"/>
    <property type="match status" value="1"/>
</dbReference>
<dbReference type="RefSeq" id="WP_123563806.1">
    <property type="nucleotide sequence ID" value="NZ_JBEYIY010000030.1"/>
</dbReference>
<dbReference type="GO" id="GO:0016616">
    <property type="term" value="F:oxidoreductase activity, acting on the CH-OH group of donors, NAD or NADP as acceptor"/>
    <property type="evidence" value="ECO:0007669"/>
    <property type="project" value="UniProtKB-ARBA"/>
</dbReference>
<evidence type="ECO:0000313" key="7">
    <source>
        <dbReference type="Proteomes" id="UP000267408"/>
    </source>
</evidence>
<evidence type="ECO:0000259" key="3">
    <source>
        <dbReference type="SMART" id="SM00822"/>
    </source>
</evidence>
<comment type="caution">
    <text evidence="5">The sequence shown here is derived from an EMBL/GenBank/DDBJ whole genome shotgun (WGS) entry which is preliminary data.</text>
</comment>
<dbReference type="EMBL" id="RKQG01000003">
    <property type="protein sequence ID" value="RPE27695.1"/>
    <property type="molecule type" value="Genomic_DNA"/>
</dbReference>
<dbReference type="GO" id="GO:0048038">
    <property type="term" value="F:quinone binding"/>
    <property type="evidence" value="ECO:0007669"/>
    <property type="project" value="TreeGrafter"/>
</dbReference>
<dbReference type="PRINTS" id="PR00080">
    <property type="entry name" value="SDRFAMILY"/>
</dbReference>
<dbReference type="PANTHER" id="PTHR42760">
    <property type="entry name" value="SHORT-CHAIN DEHYDROGENASES/REDUCTASES FAMILY MEMBER"/>
    <property type="match status" value="1"/>
</dbReference>
<organism evidence="5 6">
    <name type="scientific">Kitasatospora cineracea</name>
    <dbReference type="NCBI Taxonomy" id="88074"/>
    <lineage>
        <taxon>Bacteria</taxon>
        <taxon>Bacillati</taxon>
        <taxon>Actinomycetota</taxon>
        <taxon>Actinomycetes</taxon>
        <taxon>Kitasatosporales</taxon>
        <taxon>Streptomycetaceae</taxon>
        <taxon>Kitasatospora</taxon>
    </lineage>
</organism>
<dbReference type="SMART" id="SM00822">
    <property type="entry name" value="PKS_KR"/>
    <property type="match status" value="1"/>
</dbReference>
<evidence type="ECO:0000256" key="1">
    <source>
        <dbReference type="ARBA" id="ARBA00006484"/>
    </source>
</evidence>
<accession>A0A3N4R9Q5</accession>
<dbReference type="InterPro" id="IPR002347">
    <property type="entry name" value="SDR_fam"/>
</dbReference>
<dbReference type="GO" id="GO:0006633">
    <property type="term" value="P:fatty acid biosynthetic process"/>
    <property type="evidence" value="ECO:0007669"/>
    <property type="project" value="TreeGrafter"/>
</dbReference>
<sequence length="282" mass="28343">MSKSTLPGAFRLDGARALVTGASRGIGRACALALAEAGCDLVLSARTGAALREAAEEAEGHGVRAVALAADLADPGAPSALVERAAAALGGIDVLLHNAGVLPTAADGSPVLVPFQHSTQQDWEHVIAVNLNATAEICRAAHPHLAASDRASLILMSSASGVMGTPLLDAYAATKAGQISLARSLGVGWAREGIRVNAVCPGWITTDMTSFASGTEPFSQWLMAHVPQGRWGTPEDVAGAVLFLASPASALVTAQALVLDGGLSTPDGGLGAIPKPPSPFAA</sequence>
<dbReference type="Proteomes" id="UP000266906">
    <property type="component" value="Unassembled WGS sequence"/>
</dbReference>
<keyword evidence="6" id="KW-1185">Reference proteome</keyword>
<accession>A0A8G1UA08</accession>
<dbReference type="PRINTS" id="PR00081">
    <property type="entry name" value="GDHRDH"/>
</dbReference>
<dbReference type="Gene3D" id="3.40.50.720">
    <property type="entry name" value="NAD(P)-binding Rossmann-like Domain"/>
    <property type="match status" value="1"/>
</dbReference>
<dbReference type="EMBL" id="RJVJ01000003">
    <property type="protein sequence ID" value="ROR35605.1"/>
    <property type="molecule type" value="Genomic_DNA"/>
</dbReference>
<dbReference type="InterPro" id="IPR057326">
    <property type="entry name" value="KR_dom"/>
</dbReference>
<evidence type="ECO:0000313" key="4">
    <source>
        <dbReference type="EMBL" id="ROR35605.1"/>
    </source>
</evidence>
<evidence type="ECO:0000313" key="6">
    <source>
        <dbReference type="Proteomes" id="UP000266906"/>
    </source>
</evidence>
<gene>
    <name evidence="5" type="ORF">EDD38_6983</name>
    <name evidence="4" type="ORF">EDD39_7266</name>
</gene>
<dbReference type="AlphaFoldDB" id="A0A3N4R9Q5"/>
<reference evidence="6 7" key="1">
    <citation type="submission" date="2018-11" db="EMBL/GenBank/DDBJ databases">
        <title>Sequencing the genomes of 1000 actinobacteria strains.</title>
        <authorList>
            <person name="Klenk H.-P."/>
        </authorList>
    </citation>
    <scope>NUCLEOTIDE SEQUENCE [LARGE SCALE GENOMIC DNA]</scope>
    <source>
        <strain evidence="4 7">DSM 44780</strain>
        <strain evidence="5 6">DSM 44781</strain>
    </source>
</reference>
<dbReference type="PANTHER" id="PTHR42760:SF133">
    <property type="entry name" value="3-OXOACYL-[ACYL-CARRIER-PROTEIN] REDUCTASE"/>
    <property type="match status" value="1"/>
</dbReference>
<evidence type="ECO:0000313" key="5">
    <source>
        <dbReference type="EMBL" id="RPE27695.1"/>
    </source>
</evidence>
<dbReference type="InterPro" id="IPR036291">
    <property type="entry name" value="NAD(P)-bd_dom_sf"/>
</dbReference>
<dbReference type="OrthoDB" id="517007at2"/>